<keyword evidence="2" id="KW-1185">Reference proteome</keyword>
<reference evidence="1" key="1">
    <citation type="journal article" date="2022" name="bioRxiv">
        <title>Deciphering the potential niche of two novel black yeast fungi from a biological soil crust based on their genomes, phenotypes, and melanin regulation.</title>
        <authorList>
            <consortium name="DOE Joint Genome Institute"/>
            <person name="Carr E.C."/>
            <person name="Barton Q."/>
            <person name="Grambo S."/>
            <person name="Sullivan M."/>
            <person name="Renfro C.M."/>
            <person name="Kuo A."/>
            <person name="Pangilinan J."/>
            <person name="Lipzen A."/>
            <person name="Keymanesh K."/>
            <person name="Savage E."/>
            <person name="Barry K."/>
            <person name="Grigoriev I.V."/>
            <person name="Riekhof W.R."/>
            <person name="Harris S.S."/>
        </authorList>
    </citation>
    <scope>NUCLEOTIDE SEQUENCE</scope>
    <source>
        <strain evidence="1">JF 03-4F</strain>
    </source>
</reference>
<dbReference type="AlphaFoldDB" id="A0AAN6DS86"/>
<accession>A0AAN6DS86</accession>
<evidence type="ECO:0000313" key="1">
    <source>
        <dbReference type="EMBL" id="KAI1611113.1"/>
    </source>
</evidence>
<sequence length="207" mass="23279">MNIYTLLPPIRLHLFNTSWMGGCAVCCVTSLCVTMRSPLLRWVVTALHIRDTVIQAPMHISRIPRYPGTAGSDRTHGTAHGKTGLNRGEIRLKLIRLKRPFLALVWGFDIQTAWRESRQHDISPPGELDHINLPERLIGLTHRLSLCEFATGASSVDKYVTRFWKNYCVDVWSTGGTSIGFNSDGFDPEKEASHLTPRPKGFLNRDG</sequence>
<protein>
    <submittedName>
        <fullName evidence="1">Uncharacterized protein</fullName>
    </submittedName>
</protein>
<evidence type="ECO:0000313" key="2">
    <source>
        <dbReference type="Proteomes" id="UP001203852"/>
    </source>
</evidence>
<organism evidence="1 2">
    <name type="scientific">Exophiala viscosa</name>
    <dbReference type="NCBI Taxonomy" id="2486360"/>
    <lineage>
        <taxon>Eukaryota</taxon>
        <taxon>Fungi</taxon>
        <taxon>Dikarya</taxon>
        <taxon>Ascomycota</taxon>
        <taxon>Pezizomycotina</taxon>
        <taxon>Eurotiomycetes</taxon>
        <taxon>Chaetothyriomycetidae</taxon>
        <taxon>Chaetothyriales</taxon>
        <taxon>Herpotrichiellaceae</taxon>
        <taxon>Exophiala</taxon>
    </lineage>
</organism>
<dbReference type="Proteomes" id="UP001203852">
    <property type="component" value="Unassembled WGS sequence"/>
</dbReference>
<proteinExistence type="predicted"/>
<gene>
    <name evidence="1" type="ORF">EDD36DRAFT_313084</name>
</gene>
<comment type="caution">
    <text evidence="1">The sequence shown here is derived from an EMBL/GenBank/DDBJ whole genome shotgun (WGS) entry which is preliminary data.</text>
</comment>
<dbReference type="EMBL" id="MU404357">
    <property type="protein sequence ID" value="KAI1611113.1"/>
    <property type="molecule type" value="Genomic_DNA"/>
</dbReference>
<name>A0AAN6DS86_9EURO</name>